<sequence>NHHKTAFGQIKGTPLITAPAAASLVSDQDYSLRPNRDILNTRPPPSAAVFGAA</sequence>
<gene>
    <name evidence="1" type="ORF">BJ875DRAFT_365018</name>
</gene>
<evidence type="ECO:0000313" key="2">
    <source>
        <dbReference type="Proteomes" id="UP000824998"/>
    </source>
</evidence>
<dbReference type="OrthoDB" id="3554224at2759"/>
<accession>A0A9P7YTJ9</accession>
<reference evidence="1" key="1">
    <citation type="journal article" date="2021" name="IMA Fungus">
        <title>Genomic characterization of three marine fungi, including Emericellopsis atlantica sp. nov. with signatures of a generalist lifestyle and marine biomass degradation.</title>
        <authorList>
            <person name="Hagestad O.C."/>
            <person name="Hou L."/>
            <person name="Andersen J.H."/>
            <person name="Hansen E.H."/>
            <person name="Altermark B."/>
            <person name="Li C."/>
            <person name="Kuhnert E."/>
            <person name="Cox R.J."/>
            <person name="Crous P.W."/>
            <person name="Spatafora J.W."/>
            <person name="Lail K."/>
            <person name="Amirebrahimi M."/>
            <person name="Lipzen A."/>
            <person name="Pangilinan J."/>
            <person name="Andreopoulos W."/>
            <person name="Hayes R.D."/>
            <person name="Ng V."/>
            <person name="Grigoriev I.V."/>
            <person name="Jackson S.A."/>
            <person name="Sutton T.D.S."/>
            <person name="Dobson A.D.W."/>
            <person name="Rama T."/>
        </authorList>
    </citation>
    <scope>NUCLEOTIDE SEQUENCE</scope>
    <source>
        <strain evidence="1">TRa018bII</strain>
    </source>
</reference>
<feature type="non-terminal residue" evidence="1">
    <location>
        <position position="1"/>
    </location>
</feature>
<proteinExistence type="predicted"/>
<organism evidence="1 2">
    <name type="scientific">Amylocarpus encephaloides</name>
    <dbReference type="NCBI Taxonomy" id="45428"/>
    <lineage>
        <taxon>Eukaryota</taxon>
        <taxon>Fungi</taxon>
        <taxon>Dikarya</taxon>
        <taxon>Ascomycota</taxon>
        <taxon>Pezizomycotina</taxon>
        <taxon>Leotiomycetes</taxon>
        <taxon>Helotiales</taxon>
        <taxon>Helotiales incertae sedis</taxon>
        <taxon>Amylocarpus</taxon>
    </lineage>
</organism>
<keyword evidence="2" id="KW-1185">Reference proteome</keyword>
<dbReference type="EMBL" id="MU251356">
    <property type="protein sequence ID" value="KAG9239689.1"/>
    <property type="molecule type" value="Genomic_DNA"/>
</dbReference>
<name>A0A9P7YTJ9_9HELO</name>
<dbReference type="Proteomes" id="UP000824998">
    <property type="component" value="Unassembled WGS sequence"/>
</dbReference>
<dbReference type="AlphaFoldDB" id="A0A9P7YTJ9"/>
<protein>
    <submittedName>
        <fullName evidence="1">Uncharacterized protein</fullName>
    </submittedName>
</protein>
<evidence type="ECO:0000313" key="1">
    <source>
        <dbReference type="EMBL" id="KAG9239689.1"/>
    </source>
</evidence>
<comment type="caution">
    <text evidence="1">The sequence shown here is derived from an EMBL/GenBank/DDBJ whole genome shotgun (WGS) entry which is preliminary data.</text>
</comment>